<feature type="domain" description="Clp1 P-loop" evidence="10">
    <location>
        <begin position="288"/>
        <end position="487"/>
    </location>
</feature>
<dbReference type="Pfam" id="PF16575">
    <property type="entry name" value="CLP1_P"/>
    <property type="match status" value="1"/>
</dbReference>
<dbReference type="Gene3D" id="3.40.50.300">
    <property type="entry name" value="P-loop containing nucleotide triphosphate hydrolases"/>
    <property type="match status" value="1"/>
</dbReference>
<evidence type="ECO:0000256" key="9">
    <source>
        <dbReference type="SAM" id="MobiDB-lite"/>
    </source>
</evidence>
<feature type="region of interest" description="Disordered" evidence="9">
    <location>
        <begin position="68"/>
        <end position="87"/>
    </location>
</feature>
<comment type="similarity">
    <text evidence="2">Belongs to the Clp1 family. NOL9/GRC3 subfamily.</text>
</comment>
<keyword evidence="7" id="KW-0418">Kinase</keyword>
<dbReference type="InterPro" id="IPR032319">
    <property type="entry name" value="CLP1_P"/>
</dbReference>
<evidence type="ECO:0000256" key="6">
    <source>
        <dbReference type="ARBA" id="ARBA00022741"/>
    </source>
</evidence>
<comment type="function">
    <text evidence="1">Polynucleotide 5'-kinase involved in rRNA processing.</text>
</comment>
<reference evidence="11" key="1">
    <citation type="submission" date="2023-01" db="EMBL/GenBank/DDBJ databases">
        <title>Exophiala dermititidis isolated from Cystic Fibrosis Patient.</title>
        <authorList>
            <person name="Kurbessoian T."/>
            <person name="Crocker A."/>
            <person name="Murante D."/>
            <person name="Hogan D.A."/>
            <person name="Stajich J.E."/>
        </authorList>
    </citation>
    <scope>NUCLEOTIDE SEQUENCE</scope>
    <source>
        <strain evidence="11">Ex8</strain>
    </source>
</reference>
<evidence type="ECO:0000256" key="3">
    <source>
        <dbReference type="ARBA" id="ARBA00018706"/>
    </source>
</evidence>
<dbReference type="InterPro" id="IPR027417">
    <property type="entry name" value="P-loop_NTPase"/>
</dbReference>
<comment type="caution">
    <text evidence="11">The sequence shown here is derived from an EMBL/GenBank/DDBJ whole genome shotgun (WGS) entry which is preliminary data.</text>
</comment>
<proteinExistence type="inferred from homology"/>
<dbReference type="InterPro" id="IPR045116">
    <property type="entry name" value="Clp1/Grc3"/>
</dbReference>
<evidence type="ECO:0000256" key="7">
    <source>
        <dbReference type="ARBA" id="ARBA00022777"/>
    </source>
</evidence>
<gene>
    <name evidence="11" type="primary">GRC3</name>
    <name evidence="11" type="ORF">HRR80_006871</name>
</gene>
<keyword evidence="8" id="KW-0067">ATP-binding</keyword>
<protein>
    <recommendedName>
        <fullName evidence="4">Polynucleotide 5'-hydroxyl-kinase GRC3</fullName>
    </recommendedName>
    <alternativeName>
        <fullName evidence="3">Polynucleotide 5'-hydroxyl-kinase grc3</fullName>
    </alternativeName>
</protein>
<dbReference type="Proteomes" id="UP001161757">
    <property type="component" value="Unassembled WGS sequence"/>
</dbReference>
<dbReference type="PANTHER" id="PTHR12755">
    <property type="entry name" value="CLEAVAGE/POLYADENYLATION FACTOR IA SUBUNIT CLP1P"/>
    <property type="match status" value="1"/>
</dbReference>
<evidence type="ECO:0000313" key="11">
    <source>
        <dbReference type="EMBL" id="KAJ8989143.1"/>
    </source>
</evidence>
<evidence type="ECO:0000256" key="5">
    <source>
        <dbReference type="ARBA" id="ARBA00022679"/>
    </source>
</evidence>
<evidence type="ECO:0000313" key="12">
    <source>
        <dbReference type="Proteomes" id="UP001161757"/>
    </source>
</evidence>
<evidence type="ECO:0000256" key="8">
    <source>
        <dbReference type="ARBA" id="ARBA00022840"/>
    </source>
</evidence>
<dbReference type="GO" id="GO:0051731">
    <property type="term" value="F:polynucleotide 5'-hydroxyl-kinase activity"/>
    <property type="evidence" value="ECO:0007669"/>
    <property type="project" value="InterPro"/>
</dbReference>
<organism evidence="11 12">
    <name type="scientific">Exophiala dermatitidis</name>
    <name type="common">Black yeast-like fungus</name>
    <name type="synonym">Wangiella dermatitidis</name>
    <dbReference type="NCBI Taxonomy" id="5970"/>
    <lineage>
        <taxon>Eukaryota</taxon>
        <taxon>Fungi</taxon>
        <taxon>Dikarya</taxon>
        <taxon>Ascomycota</taxon>
        <taxon>Pezizomycotina</taxon>
        <taxon>Eurotiomycetes</taxon>
        <taxon>Chaetothyriomycetidae</taxon>
        <taxon>Chaetothyriales</taxon>
        <taxon>Herpotrichiellaceae</taxon>
        <taxon>Exophiala</taxon>
    </lineage>
</organism>
<name>A0AAN6ISU7_EXODE</name>
<accession>A0AAN6ISU7</accession>
<dbReference type="GO" id="GO:0005634">
    <property type="term" value="C:nucleus"/>
    <property type="evidence" value="ECO:0007669"/>
    <property type="project" value="TreeGrafter"/>
</dbReference>
<evidence type="ECO:0000256" key="1">
    <source>
        <dbReference type="ARBA" id="ARBA00003798"/>
    </source>
</evidence>
<dbReference type="GO" id="GO:0000448">
    <property type="term" value="P:cleavage in ITS2 between 5.8S rRNA and LSU-rRNA of tricistronic rRNA transcript (SSU-rRNA, 5.8S rRNA, LSU-rRNA)"/>
    <property type="evidence" value="ECO:0007669"/>
    <property type="project" value="TreeGrafter"/>
</dbReference>
<dbReference type="GO" id="GO:0005524">
    <property type="term" value="F:ATP binding"/>
    <property type="evidence" value="ECO:0007669"/>
    <property type="project" value="UniProtKB-KW"/>
</dbReference>
<dbReference type="EMBL" id="JAJGCB010000015">
    <property type="protein sequence ID" value="KAJ8989143.1"/>
    <property type="molecule type" value="Genomic_DNA"/>
</dbReference>
<evidence type="ECO:0000256" key="4">
    <source>
        <dbReference type="ARBA" id="ARBA00019824"/>
    </source>
</evidence>
<dbReference type="AlphaFoldDB" id="A0AAN6ISU7"/>
<evidence type="ECO:0000259" key="10">
    <source>
        <dbReference type="Pfam" id="PF16575"/>
    </source>
</evidence>
<sequence>MLLASRNISIGSRSLNSVRFSRRSSGHPVDDSQYVSIPRGPAISHIVLDGERLSAVARRRLLRDAQAAAPISSSSAPPAPAPAPTAPVEVKSAQRVTRARAHQIKGNDSSNASVDSSNPFSALVTASAVKFSATKEVQQLSETSAKIRLSRGQRCVILGICILWVRQGSVSVYGATIHASTAIYRIYAPSTHALPAVEALSSKAEFQLDSYVDGLVDLPSLGIRHLWATPNVEQSMSSFYILGHSFDNEAKGLKRLREMSLENWHPIISTFLSSESVLSSQLKVLFCGRRSSGISTLARCLLNGILTTKKLPAGQAGPEGVLFIDLDTKSPEFGPPGTINLAHVTQPMLGPSFTQILSTAGSSSRILRSHFLGDSQYTDLFDWHWDRIVDLFDQVSKYCTQHRGTPVIILAPKWWHNVDQQMASQLWSNMALTDIVCLDTSPTSPYLQPWKSFAEAAQCRIHQIPAQVFDKVHSSREHDLQMQSYFHLVDWSLERPLWNDMPILAGTYRETRLTYGTSDADVGAVILLGGHVALEDTYDALEGNLVAVVAVERRRSTRLTVTQEDAEDDTGPMIQFTDEGLPRVQSGMDSLLPILGAQHSFCVAIAMVARIDIPTRHITLVNGHGLQDIKALMQGYQVALVLQMATSDGRFTTDWLRKELKTGAGQPSNADMTVS</sequence>
<keyword evidence="5" id="KW-0808">Transferase</keyword>
<evidence type="ECO:0000256" key="2">
    <source>
        <dbReference type="ARBA" id="ARBA00011003"/>
    </source>
</evidence>
<keyword evidence="6" id="KW-0547">Nucleotide-binding</keyword>
<dbReference type="PANTHER" id="PTHR12755:SF3">
    <property type="entry name" value="POLYNUCLEOTIDE 5'-HYDROXYL-KINASE NOL9"/>
    <property type="match status" value="1"/>
</dbReference>